<evidence type="ECO:0000256" key="1">
    <source>
        <dbReference type="ARBA" id="ARBA00022729"/>
    </source>
</evidence>
<feature type="domain" description="3D" evidence="2">
    <location>
        <begin position="81"/>
        <end position="143"/>
    </location>
</feature>
<evidence type="ECO:0000313" key="4">
    <source>
        <dbReference type="Proteomes" id="UP000230447"/>
    </source>
</evidence>
<comment type="caution">
    <text evidence="3">The sequence shown here is derived from an EMBL/GenBank/DDBJ whole genome shotgun (WGS) entry which is preliminary data.</text>
</comment>
<evidence type="ECO:0000259" key="2">
    <source>
        <dbReference type="Pfam" id="PF06725"/>
    </source>
</evidence>
<dbReference type="InterPro" id="IPR059180">
    <property type="entry name" value="3D_YorM"/>
</dbReference>
<name>A0A2G9ZEI3_9BACT</name>
<dbReference type="PANTHER" id="PTHR39160">
    <property type="entry name" value="CELL WALL-BINDING PROTEIN YOCH"/>
    <property type="match status" value="1"/>
</dbReference>
<dbReference type="GO" id="GO:0019867">
    <property type="term" value="C:outer membrane"/>
    <property type="evidence" value="ECO:0007669"/>
    <property type="project" value="InterPro"/>
</dbReference>
<dbReference type="Gene3D" id="2.40.40.10">
    <property type="entry name" value="RlpA-like domain"/>
    <property type="match status" value="1"/>
</dbReference>
<dbReference type="SUPFAM" id="SSF50685">
    <property type="entry name" value="Barwin-like endoglucanases"/>
    <property type="match status" value="1"/>
</dbReference>
<accession>A0A2G9ZEI3</accession>
<dbReference type="CDD" id="cd14667">
    <property type="entry name" value="3D_containing_proteins"/>
    <property type="match status" value="1"/>
</dbReference>
<dbReference type="EMBL" id="PCSB01000061">
    <property type="protein sequence ID" value="PIP31567.1"/>
    <property type="molecule type" value="Genomic_DNA"/>
</dbReference>
<organism evidence="3 4">
    <name type="scientific">bacterium (Candidatus Gribaldobacteria) CG23_combo_of_CG06-09_8_20_14_all_37_87_8</name>
    <dbReference type="NCBI Taxonomy" id="2014278"/>
    <lineage>
        <taxon>Bacteria</taxon>
        <taxon>Candidatus Gribaldobacteria</taxon>
    </lineage>
</organism>
<evidence type="ECO:0000313" key="3">
    <source>
        <dbReference type="EMBL" id="PIP31567.1"/>
    </source>
</evidence>
<dbReference type="GO" id="GO:0009254">
    <property type="term" value="P:peptidoglycan turnover"/>
    <property type="evidence" value="ECO:0007669"/>
    <property type="project" value="InterPro"/>
</dbReference>
<dbReference type="InterPro" id="IPR051933">
    <property type="entry name" value="Resuscitation_pf_RpfB"/>
</dbReference>
<dbReference type="GO" id="GO:0004553">
    <property type="term" value="F:hydrolase activity, hydrolyzing O-glycosyl compounds"/>
    <property type="evidence" value="ECO:0007669"/>
    <property type="project" value="InterPro"/>
</dbReference>
<keyword evidence="1" id="KW-0732">Signal</keyword>
<dbReference type="InterPro" id="IPR036908">
    <property type="entry name" value="RlpA-like_sf"/>
</dbReference>
<dbReference type="Pfam" id="PF06725">
    <property type="entry name" value="3D"/>
    <property type="match status" value="1"/>
</dbReference>
<protein>
    <recommendedName>
        <fullName evidence="2">3D domain-containing protein</fullName>
    </recommendedName>
</protein>
<sequence>MKKFHKAILFLLVSAEVIFVPGLNPEAETTPAIFSKAFFGFSFEKPKKLFVEKEVVATAYSPPLFPYKSPTFSGKPVSFGVVAVDPKVIPLGATVFLPQMFPGQKFLALDTGAKIKGNHIDVWLPTQEKALKWGRRKVKIRIIK</sequence>
<dbReference type="InterPro" id="IPR010611">
    <property type="entry name" value="3D_dom"/>
</dbReference>
<proteinExistence type="predicted"/>
<gene>
    <name evidence="3" type="ORF">COX24_02950</name>
</gene>
<reference evidence="3 4" key="1">
    <citation type="submission" date="2017-09" db="EMBL/GenBank/DDBJ databases">
        <title>Depth-based differentiation of microbial function through sediment-hosted aquifers and enrichment of novel symbionts in the deep terrestrial subsurface.</title>
        <authorList>
            <person name="Probst A.J."/>
            <person name="Ladd B."/>
            <person name="Jarett J.K."/>
            <person name="Geller-Mcgrath D.E."/>
            <person name="Sieber C.M."/>
            <person name="Emerson J.B."/>
            <person name="Anantharaman K."/>
            <person name="Thomas B.C."/>
            <person name="Malmstrom R."/>
            <person name="Stieglmeier M."/>
            <person name="Klingl A."/>
            <person name="Woyke T."/>
            <person name="Ryan C.M."/>
            <person name="Banfield J.F."/>
        </authorList>
    </citation>
    <scope>NUCLEOTIDE SEQUENCE [LARGE SCALE GENOMIC DNA]</scope>
    <source>
        <strain evidence="3">CG23_combo_of_CG06-09_8_20_14_all_37_87_8</strain>
    </source>
</reference>
<dbReference type="PANTHER" id="PTHR39160:SF4">
    <property type="entry name" value="RESUSCITATION-PROMOTING FACTOR RPFB"/>
    <property type="match status" value="1"/>
</dbReference>
<dbReference type="Proteomes" id="UP000230447">
    <property type="component" value="Unassembled WGS sequence"/>
</dbReference>
<dbReference type="AlphaFoldDB" id="A0A2G9ZEI3"/>